<evidence type="ECO:0000256" key="9">
    <source>
        <dbReference type="ARBA" id="ARBA00023029"/>
    </source>
</evidence>
<dbReference type="EC" id="5.6.2.2" evidence="4"/>
<dbReference type="SUPFAM" id="SSF54211">
    <property type="entry name" value="Ribosomal protein S5 domain 2-like"/>
    <property type="match status" value="1"/>
</dbReference>
<keyword evidence="9" id="KW-0799">Topoisomerase</keyword>
<dbReference type="GO" id="GO:0034335">
    <property type="term" value="F:DNA negative supercoiling activity"/>
    <property type="evidence" value="ECO:0007669"/>
    <property type="project" value="UniProtKB-ARBA"/>
</dbReference>
<dbReference type="InterPro" id="IPR001241">
    <property type="entry name" value="Topo_IIA"/>
</dbReference>
<dbReference type="FunFam" id="3.30.565.10:FF:000088">
    <property type="entry name" value="DNA topoisomerase (ATP-hydrolyzing)"/>
    <property type="match status" value="1"/>
</dbReference>
<dbReference type="InterPro" id="IPR013506">
    <property type="entry name" value="Topo_IIA_bsu_dom2"/>
</dbReference>
<dbReference type="InterPro" id="IPR013760">
    <property type="entry name" value="Topo_IIA-like_dom_sf"/>
</dbReference>
<keyword evidence="10" id="KW-0238">DNA-binding</keyword>
<dbReference type="Gene3D" id="3.30.565.10">
    <property type="entry name" value="Histidine kinase-like ATPase, C-terminal domain"/>
    <property type="match status" value="1"/>
</dbReference>
<evidence type="ECO:0000256" key="2">
    <source>
        <dbReference type="ARBA" id="ARBA00001946"/>
    </source>
</evidence>
<dbReference type="PROSITE" id="PS50880">
    <property type="entry name" value="TOPRIM"/>
    <property type="match status" value="1"/>
</dbReference>
<dbReference type="PANTHER" id="PTHR45866">
    <property type="entry name" value="DNA GYRASE/TOPOISOMERASE SUBUNIT B"/>
    <property type="match status" value="1"/>
</dbReference>
<keyword evidence="11" id="KW-0413">Isomerase</keyword>
<evidence type="ECO:0000256" key="4">
    <source>
        <dbReference type="ARBA" id="ARBA00012895"/>
    </source>
</evidence>
<dbReference type="SMART" id="SM00387">
    <property type="entry name" value="HATPase_c"/>
    <property type="match status" value="1"/>
</dbReference>
<dbReference type="GO" id="GO:0046872">
    <property type="term" value="F:metal ion binding"/>
    <property type="evidence" value="ECO:0007669"/>
    <property type="project" value="UniProtKB-KW"/>
</dbReference>
<comment type="catalytic activity">
    <reaction evidence="1">
        <text>ATP-dependent breakage, passage and rejoining of double-stranded DNA.</text>
        <dbReference type="EC" id="5.6.2.2"/>
    </reaction>
</comment>
<organism evidence="13 14">
    <name type="scientific">Enteractinococcus coprophilus</name>
    <dbReference type="NCBI Taxonomy" id="1027633"/>
    <lineage>
        <taxon>Bacteria</taxon>
        <taxon>Bacillati</taxon>
        <taxon>Actinomycetota</taxon>
        <taxon>Actinomycetes</taxon>
        <taxon>Micrococcales</taxon>
        <taxon>Micrococcaceae</taxon>
    </lineage>
</organism>
<keyword evidence="5" id="KW-0479">Metal-binding</keyword>
<dbReference type="Pfam" id="PF01751">
    <property type="entry name" value="Toprim"/>
    <property type="match status" value="1"/>
</dbReference>
<evidence type="ECO:0000256" key="8">
    <source>
        <dbReference type="ARBA" id="ARBA00022842"/>
    </source>
</evidence>
<evidence type="ECO:0000256" key="6">
    <source>
        <dbReference type="ARBA" id="ARBA00022741"/>
    </source>
</evidence>
<keyword evidence="14" id="KW-1185">Reference proteome</keyword>
<dbReference type="PRINTS" id="PR00418">
    <property type="entry name" value="TPI2FAMILY"/>
</dbReference>
<evidence type="ECO:0000256" key="1">
    <source>
        <dbReference type="ARBA" id="ARBA00000185"/>
    </source>
</evidence>
<evidence type="ECO:0000256" key="3">
    <source>
        <dbReference type="ARBA" id="ARBA00010708"/>
    </source>
</evidence>
<evidence type="ECO:0000313" key="13">
    <source>
        <dbReference type="EMBL" id="TQL72804.1"/>
    </source>
</evidence>
<dbReference type="PRINTS" id="PR01159">
    <property type="entry name" value="DNAGYRASEB"/>
</dbReference>
<feature type="domain" description="Toprim" evidence="12">
    <location>
        <begin position="504"/>
        <end position="618"/>
    </location>
</feature>
<name>A0A543AJN9_9MICC</name>
<dbReference type="NCBIfam" id="NF004189">
    <property type="entry name" value="PRK05644.1"/>
    <property type="match status" value="1"/>
</dbReference>
<dbReference type="InterPro" id="IPR000565">
    <property type="entry name" value="Topo_IIA_B"/>
</dbReference>
<dbReference type="InterPro" id="IPR006171">
    <property type="entry name" value="TOPRIM_dom"/>
</dbReference>
<dbReference type="Proteomes" id="UP000319746">
    <property type="component" value="Unassembled WGS sequence"/>
</dbReference>
<dbReference type="FunFam" id="3.40.50.670:FF:000002">
    <property type="entry name" value="DNA gyrase subunit B"/>
    <property type="match status" value="1"/>
</dbReference>
<dbReference type="SUPFAM" id="SSF55874">
    <property type="entry name" value="ATPase domain of HSP90 chaperone/DNA topoisomerase II/histidine kinase"/>
    <property type="match status" value="1"/>
</dbReference>
<keyword evidence="8" id="KW-0460">Magnesium</keyword>
<dbReference type="InterPro" id="IPR002288">
    <property type="entry name" value="DNA_gyrase_B_C"/>
</dbReference>
<evidence type="ECO:0000256" key="7">
    <source>
        <dbReference type="ARBA" id="ARBA00022840"/>
    </source>
</evidence>
<dbReference type="GO" id="GO:0006265">
    <property type="term" value="P:DNA topological change"/>
    <property type="evidence" value="ECO:0007669"/>
    <property type="project" value="InterPro"/>
</dbReference>
<dbReference type="InterPro" id="IPR020568">
    <property type="entry name" value="Ribosomal_Su5_D2-typ_SF"/>
</dbReference>
<dbReference type="InterPro" id="IPR003594">
    <property type="entry name" value="HATPase_dom"/>
</dbReference>
<dbReference type="GO" id="GO:0005524">
    <property type="term" value="F:ATP binding"/>
    <property type="evidence" value="ECO:0007669"/>
    <property type="project" value="UniProtKB-KW"/>
</dbReference>
<evidence type="ECO:0000313" key="14">
    <source>
        <dbReference type="Proteomes" id="UP000319746"/>
    </source>
</evidence>
<comment type="caution">
    <text evidence="13">The sequence shown here is derived from an EMBL/GenBank/DDBJ whole genome shotgun (WGS) entry which is preliminary data.</text>
</comment>
<dbReference type="Gene3D" id="3.30.230.10">
    <property type="match status" value="1"/>
</dbReference>
<reference evidence="13 14" key="1">
    <citation type="submission" date="2019-06" db="EMBL/GenBank/DDBJ databases">
        <title>Sequencing the genomes of 1000 actinobacteria strains.</title>
        <authorList>
            <person name="Klenk H.-P."/>
        </authorList>
    </citation>
    <scope>NUCLEOTIDE SEQUENCE [LARGE SCALE GENOMIC DNA]</scope>
    <source>
        <strain evidence="13 14">DSM 24083</strain>
    </source>
</reference>
<sequence length="731" mass="80925">MSILREHQVNAVEIEPKYLGELSSERVQHFVVKQAEYSARNLSVLEGLEAVRKRPGMYVGSTDSRGLMHCLWEIIDNSVDEALAGYGQSIDITLFADGSVEVEDNGRGIPIDIEPRTGLSGVEVVFTKLHAGGKFSSDSYAAAGGLHGVGAAVVNALSSRLDVQVTRGGKVHQLSFQRGKPGRFQDKSKPHPEAAFTPLKSGSEVEVIGKAKRGLTGTKIRYWADSQIFTPDARFLYEELEQRARQTAFLVPGLRITIRDERNIADPAGDGAPREEVFQYDGGIAEFVDHLSQLNPVTDVWRLHGEGNFSERVPVLDSSGQAQMQDVERTCEVDVALRWDVGYDTKVRSFVNIIATPKGGSHITGFEQALTRVFRKSVETNARRLKAGNDRVEKDDILAGLTAIVTVRLSEPQFEGQTKEVLGTPAARQIVSKVVGDQLTEILSSRKRDVKQQVDTLLEKIVAEMKSRIMARTAKETQRRKTALETSALPAKLADCRSTDIENTELFIVEGDSALGTAKLARSSDYQALLPIRGKILNVQKASVGEMLNNAEASALIQVVGGGSGRSFDLESARYDKVILMTDADVDGAHIRTLLLTLFFRYMRPMVEAGRVYAAVPPLHRIEIINPGSKANEVIYTYSEQELHSRLGQLEAEGRKIKEPIQRYKGLGEMDAEQLAETTMDPRYRTLRRVNIEEVEKAEEIFELLMGRHVAPRRDFIISGAEELDRQEIDA</sequence>
<dbReference type="Gene3D" id="3.40.50.670">
    <property type="match status" value="1"/>
</dbReference>
<protein>
    <recommendedName>
        <fullName evidence="4">DNA topoisomerase (ATP-hydrolyzing)</fullName>
        <ecNumber evidence="4">5.6.2.2</ecNumber>
    </recommendedName>
</protein>
<keyword evidence="6" id="KW-0547">Nucleotide-binding</keyword>
<dbReference type="CDD" id="cd16928">
    <property type="entry name" value="HATPase_GyrB-like"/>
    <property type="match status" value="1"/>
</dbReference>
<dbReference type="PANTHER" id="PTHR45866:SF1">
    <property type="entry name" value="DNA GYRASE SUBUNIT B, MITOCHONDRIAL"/>
    <property type="match status" value="1"/>
</dbReference>
<evidence type="ECO:0000256" key="11">
    <source>
        <dbReference type="ARBA" id="ARBA00023235"/>
    </source>
</evidence>
<dbReference type="SMART" id="SM00433">
    <property type="entry name" value="TOP2c"/>
    <property type="match status" value="1"/>
</dbReference>
<dbReference type="EMBL" id="VFOU01000002">
    <property type="protein sequence ID" value="TQL72804.1"/>
    <property type="molecule type" value="Genomic_DNA"/>
</dbReference>
<proteinExistence type="inferred from homology"/>
<dbReference type="Pfam" id="PF00204">
    <property type="entry name" value="DNA_gyraseB"/>
    <property type="match status" value="1"/>
</dbReference>
<comment type="similarity">
    <text evidence="3">Belongs to the type II topoisomerase GyrB family.</text>
</comment>
<dbReference type="InterPro" id="IPR014721">
    <property type="entry name" value="Ribsml_uS5_D2-typ_fold_subgr"/>
</dbReference>
<comment type="cofactor">
    <cofactor evidence="2">
        <name>Mg(2+)</name>
        <dbReference type="ChEBI" id="CHEBI:18420"/>
    </cofactor>
</comment>
<dbReference type="PROSITE" id="PS00177">
    <property type="entry name" value="TOPOISOMERASE_II"/>
    <property type="match status" value="1"/>
</dbReference>
<dbReference type="AlphaFoldDB" id="A0A543AJN9"/>
<dbReference type="CDD" id="cd00822">
    <property type="entry name" value="TopoII_Trans_DNA_gyrase"/>
    <property type="match status" value="1"/>
</dbReference>
<gene>
    <name evidence="13" type="ORF">FB556_1473</name>
</gene>
<evidence type="ECO:0000259" key="12">
    <source>
        <dbReference type="PROSITE" id="PS50880"/>
    </source>
</evidence>
<dbReference type="InterPro" id="IPR036890">
    <property type="entry name" value="HATPase_C_sf"/>
</dbReference>
<dbReference type="Pfam" id="PF00986">
    <property type="entry name" value="DNA_gyraseB_C"/>
    <property type="match status" value="1"/>
</dbReference>
<dbReference type="InterPro" id="IPR013759">
    <property type="entry name" value="Topo_IIA_B_C"/>
</dbReference>
<accession>A0A543AJN9</accession>
<dbReference type="GO" id="GO:0003677">
    <property type="term" value="F:DNA binding"/>
    <property type="evidence" value="ECO:0007669"/>
    <property type="project" value="UniProtKB-KW"/>
</dbReference>
<evidence type="ECO:0000256" key="5">
    <source>
        <dbReference type="ARBA" id="ARBA00022723"/>
    </source>
</evidence>
<dbReference type="Pfam" id="PF02518">
    <property type="entry name" value="HATPase_c"/>
    <property type="match status" value="1"/>
</dbReference>
<dbReference type="InterPro" id="IPR018522">
    <property type="entry name" value="TopoIIA_CS"/>
</dbReference>
<keyword evidence="7" id="KW-0067">ATP-binding</keyword>
<evidence type="ECO:0000256" key="10">
    <source>
        <dbReference type="ARBA" id="ARBA00023125"/>
    </source>
</evidence>
<dbReference type="SUPFAM" id="SSF56719">
    <property type="entry name" value="Type II DNA topoisomerase"/>
    <property type="match status" value="1"/>
</dbReference>